<comment type="caution">
    <text evidence="2">The sequence shown here is derived from an EMBL/GenBank/DDBJ whole genome shotgun (WGS) entry which is preliminary data.</text>
</comment>
<evidence type="ECO:0000313" key="2">
    <source>
        <dbReference type="EMBL" id="TDH66108.1"/>
    </source>
</evidence>
<evidence type="ECO:0000313" key="3">
    <source>
        <dbReference type="Proteomes" id="UP000294530"/>
    </source>
</evidence>
<dbReference type="Proteomes" id="UP000294530">
    <property type="component" value="Unassembled WGS sequence"/>
</dbReference>
<dbReference type="RefSeq" id="XP_067815607.1">
    <property type="nucleotide sequence ID" value="XM_067960823.1"/>
</dbReference>
<name>A0A976FG31_BRELC</name>
<dbReference type="KEGG" id="blac:94346494"/>
<gene>
    <name evidence="2" type="ORF">CCR75_002726</name>
</gene>
<accession>A0A976FG31</accession>
<reference evidence="2 3" key="1">
    <citation type="journal article" date="2021" name="Genome Biol.">
        <title>AFLAP: assembly-free linkage analysis pipeline using k-mers from genome sequencing data.</title>
        <authorList>
            <person name="Fletcher K."/>
            <person name="Zhang L."/>
            <person name="Gil J."/>
            <person name="Han R."/>
            <person name="Cavanaugh K."/>
            <person name="Michelmore R."/>
        </authorList>
    </citation>
    <scope>NUCLEOTIDE SEQUENCE [LARGE SCALE GENOMIC DNA]</scope>
    <source>
        <strain evidence="2 3">SF5</strain>
    </source>
</reference>
<organism evidence="2 3">
    <name type="scientific">Bremia lactucae</name>
    <name type="common">Lettuce downy mildew</name>
    <dbReference type="NCBI Taxonomy" id="4779"/>
    <lineage>
        <taxon>Eukaryota</taxon>
        <taxon>Sar</taxon>
        <taxon>Stramenopiles</taxon>
        <taxon>Oomycota</taxon>
        <taxon>Peronosporomycetes</taxon>
        <taxon>Peronosporales</taxon>
        <taxon>Peronosporaceae</taxon>
        <taxon>Bremia</taxon>
    </lineage>
</organism>
<protein>
    <recommendedName>
        <fullName evidence="4">Secreted protein</fullName>
    </recommendedName>
</protein>
<keyword evidence="1" id="KW-0732">Signal</keyword>
<dbReference type="GeneID" id="94346494"/>
<dbReference type="EMBL" id="SHOA02000203">
    <property type="protein sequence ID" value="TDH66108.1"/>
    <property type="molecule type" value="Genomic_DNA"/>
</dbReference>
<keyword evidence="3" id="KW-1185">Reference proteome</keyword>
<feature type="chain" id="PRO_5038122664" description="Secreted protein" evidence="1">
    <location>
        <begin position="25"/>
        <end position="102"/>
    </location>
</feature>
<proteinExistence type="predicted"/>
<sequence>MRSTNSASLLVLSSAMRITPLVEGILGAWATTGAGAARGDSILVSLWACICGSLIRLRPADTGIGSLPKLQLEPPPGGAWTRVVGRLSSPMSVLVKVDIAEN</sequence>
<evidence type="ECO:0000256" key="1">
    <source>
        <dbReference type="SAM" id="SignalP"/>
    </source>
</evidence>
<dbReference type="AlphaFoldDB" id="A0A976FG31"/>
<feature type="signal peptide" evidence="1">
    <location>
        <begin position="1"/>
        <end position="24"/>
    </location>
</feature>
<evidence type="ECO:0008006" key="4">
    <source>
        <dbReference type="Google" id="ProtNLM"/>
    </source>
</evidence>